<dbReference type="InterPro" id="IPR014044">
    <property type="entry name" value="CAP_dom"/>
</dbReference>
<accession>A0A9P0AQB4</accession>
<dbReference type="Pfam" id="PF00188">
    <property type="entry name" value="CAP"/>
    <property type="match status" value="4"/>
</dbReference>
<feature type="domain" description="SCP" evidence="3">
    <location>
        <begin position="75"/>
        <end position="209"/>
    </location>
</feature>
<proteinExistence type="predicted"/>
<dbReference type="CDD" id="cd05382">
    <property type="entry name" value="CAP_GAPR1-like"/>
    <property type="match status" value="4"/>
</dbReference>
<organism evidence="4 5">
    <name type="scientific">Brassicogethes aeneus</name>
    <name type="common">Rape pollen beetle</name>
    <name type="synonym">Meligethes aeneus</name>
    <dbReference type="NCBI Taxonomy" id="1431903"/>
    <lineage>
        <taxon>Eukaryota</taxon>
        <taxon>Metazoa</taxon>
        <taxon>Ecdysozoa</taxon>
        <taxon>Arthropoda</taxon>
        <taxon>Hexapoda</taxon>
        <taxon>Insecta</taxon>
        <taxon>Pterygota</taxon>
        <taxon>Neoptera</taxon>
        <taxon>Endopterygota</taxon>
        <taxon>Coleoptera</taxon>
        <taxon>Polyphaga</taxon>
        <taxon>Cucujiformia</taxon>
        <taxon>Nitidulidae</taxon>
        <taxon>Meligethinae</taxon>
        <taxon>Brassicogethes</taxon>
    </lineage>
</organism>
<dbReference type="SMART" id="SM00198">
    <property type="entry name" value="SCP"/>
    <property type="match status" value="4"/>
</dbReference>
<evidence type="ECO:0000259" key="3">
    <source>
        <dbReference type="SMART" id="SM00198"/>
    </source>
</evidence>
<dbReference type="GO" id="GO:0005576">
    <property type="term" value="C:extracellular region"/>
    <property type="evidence" value="ECO:0007669"/>
    <property type="project" value="UniProtKB-SubCell"/>
</dbReference>
<evidence type="ECO:0000313" key="4">
    <source>
        <dbReference type="EMBL" id="CAH0545884.1"/>
    </source>
</evidence>
<name>A0A9P0AQB4_BRAAE</name>
<dbReference type="EMBL" id="OV121132">
    <property type="protein sequence ID" value="CAH0545884.1"/>
    <property type="molecule type" value="Genomic_DNA"/>
</dbReference>
<evidence type="ECO:0000313" key="5">
    <source>
        <dbReference type="Proteomes" id="UP001154078"/>
    </source>
</evidence>
<dbReference type="InterPro" id="IPR035940">
    <property type="entry name" value="CAP_sf"/>
</dbReference>
<dbReference type="FunFam" id="3.40.33.10:FF:000002">
    <property type="entry name" value="Golgi-associated plant pathogenesis-related protein 1"/>
    <property type="match status" value="4"/>
</dbReference>
<dbReference type="InterPro" id="IPR034113">
    <property type="entry name" value="SCP_GAPR1-like"/>
</dbReference>
<sequence length="722" mass="82057">MVRKTDQRTFASIKNGEEPTLETVTRETIETFRGQRTEYKVTTEKKDCDNKCPPDVLKAVLQQNKKTVNKNPKMNFTLECLKAHNECRLKHGCKPLKLNKDICKISQQWADVLIRRNAPQQSNNRDLGENIYSCQSTDSNFNISGKEVVETWYSEIQNHQFGVEPKDLKTGHFTQVVWKDSRELGVGFAKSGGKIIVVTNYEPPGNFIGQFSDNVPSFISENNNTYTVENNMPPPCIKSNLKKGTAENFEVDFLNKHNELRKLHGVPPLKLDRKLCKYSETWAEYLATKNVLQHRPESNYGENIFSVCSTEAKFCIKGEEPVVHWYNDMKNYPFGKEPKNLKKGGHFTQVIWKSSEYLGVGVAKNNNKIYVVANYSPAGNFVGFYVENVPPPLKSIPNTDSSAKEDFILSLIGTEGNFREDFLKAHNIYRKLHGSQPLSLDEEICIESQIWANHLAATNTFETSSNEKYGENIYTISSSDPTFTITGYNPVDSWYDEVHLHDFTREPTEFSSLHFTQVVWKSTKTLGVGVSKSEDGTIYVVANYFPPGNYQKEYLANVGMAEKPKHKPAGAIDKEKFAAEALSVHNEYRRKHGVAELVLNKEMSDYAQEWAETLAKKSSLTHRANNKYGENIFSVYSSDFSHVPSARDAVKEWYDEGKHYTNYAKESINQKALHFTQVVWKESKELGVGVAKNQKGQTYVIANYNPRGNVGGHFVNNVLRPK</sequence>
<dbReference type="AlphaFoldDB" id="A0A9P0AQB4"/>
<dbReference type="Gene3D" id="3.40.33.10">
    <property type="entry name" value="CAP"/>
    <property type="match status" value="4"/>
</dbReference>
<dbReference type="Proteomes" id="UP001154078">
    <property type="component" value="Chromosome 1"/>
</dbReference>
<feature type="domain" description="SCP" evidence="3">
    <location>
        <begin position="576"/>
        <end position="712"/>
    </location>
</feature>
<keyword evidence="5" id="KW-1185">Reference proteome</keyword>
<dbReference type="SUPFAM" id="SSF55797">
    <property type="entry name" value="PR-1-like"/>
    <property type="match status" value="4"/>
</dbReference>
<dbReference type="OrthoDB" id="337038at2759"/>
<evidence type="ECO:0000256" key="2">
    <source>
        <dbReference type="ARBA" id="ARBA00022525"/>
    </source>
</evidence>
<dbReference type="InterPro" id="IPR001283">
    <property type="entry name" value="CRISP-related"/>
</dbReference>
<reference evidence="4" key="1">
    <citation type="submission" date="2021-12" db="EMBL/GenBank/DDBJ databases">
        <authorList>
            <person name="King R."/>
        </authorList>
    </citation>
    <scope>NUCLEOTIDE SEQUENCE</scope>
</reference>
<feature type="domain" description="SCP" evidence="3">
    <location>
        <begin position="248"/>
        <end position="383"/>
    </location>
</feature>
<keyword evidence="2" id="KW-0964">Secreted</keyword>
<dbReference type="PROSITE" id="PS01009">
    <property type="entry name" value="CRISP_1"/>
    <property type="match status" value="2"/>
</dbReference>
<feature type="domain" description="SCP" evidence="3">
    <location>
        <begin position="417"/>
        <end position="552"/>
    </location>
</feature>
<dbReference type="PRINTS" id="PR00837">
    <property type="entry name" value="V5TPXLIKE"/>
</dbReference>
<protein>
    <recommendedName>
        <fullName evidence="3">SCP domain-containing protein</fullName>
    </recommendedName>
</protein>
<dbReference type="PANTHER" id="PTHR10334">
    <property type="entry name" value="CYSTEINE-RICH SECRETORY PROTEIN-RELATED"/>
    <property type="match status" value="1"/>
</dbReference>
<comment type="subcellular location">
    <subcellularLocation>
        <location evidence="1">Secreted</location>
    </subcellularLocation>
</comment>
<gene>
    <name evidence="4" type="ORF">MELIAE_LOCUS167</name>
</gene>
<dbReference type="InterPro" id="IPR018244">
    <property type="entry name" value="Allrgn_V5/Tpx1_CS"/>
</dbReference>
<evidence type="ECO:0000256" key="1">
    <source>
        <dbReference type="ARBA" id="ARBA00004613"/>
    </source>
</evidence>